<dbReference type="RefSeq" id="WP_114929994.1">
    <property type="nucleotide sequence ID" value="NZ_CP031229.1"/>
</dbReference>
<accession>A0A345NR74</accession>
<proteinExistence type="inferred from homology"/>
<evidence type="ECO:0000313" key="3">
    <source>
        <dbReference type="EMBL" id="AXH97532.1"/>
    </source>
</evidence>
<sequence length="136" mass="14184">MSGPITYPEALSRTVTVDRSRLVAYADASGDQNPIHQDEEFARSVGLDDVIAHGMWTMGAALDVVTAYVGGDPGRILSCATRFTGMVVVPEGATVEVQVEGAVKKSDEAAGTQTLEISATCGGEKVLGRCQAVVRA</sequence>
<dbReference type="Proteomes" id="UP000253790">
    <property type="component" value="Chromosome"/>
</dbReference>
<organism evidence="3 4">
    <name type="scientific">Ornithinimicrobium avium</name>
    <dbReference type="NCBI Taxonomy" id="2283195"/>
    <lineage>
        <taxon>Bacteria</taxon>
        <taxon>Bacillati</taxon>
        <taxon>Actinomycetota</taxon>
        <taxon>Actinomycetes</taxon>
        <taxon>Micrococcales</taxon>
        <taxon>Ornithinimicrobiaceae</taxon>
        <taxon>Ornithinimicrobium</taxon>
    </lineage>
</organism>
<keyword evidence="4" id="KW-1185">Reference proteome</keyword>
<dbReference type="Pfam" id="PF01575">
    <property type="entry name" value="MaoC_dehydratas"/>
    <property type="match status" value="1"/>
</dbReference>
<dbReference type="InterPro" id="IPR002539">
    <property type="entry name" value="MaoC-like_dom"/>
</dbReference>
<reference evidence="3 4" key="1">
    <citation type="submission" date="2018-07" db="EMBL/GenBank/DDBJ databases">
        <title>Complete genome sequencing of Ornithinimicrobium sp. AMA3305.</title>
        <authorList>
            <person name="Bae J.-W."/>
        </authorList>
    </citation>
    <scope>NUCLEOTIDE SEQUENCE [LARGE SCALE GENOMIC DNA]</scope>
    <source>
        <strain evidence="3 4">AMA3305</strain>
    </source>
</reference>
<comment type="similarity">
    <text evidence="1">Belongs to the enoyl-CoA hydratase/isomerase family.</text>
</comment>
<name>A0A345NR74_9MICO</name>
<protein>
    <submittedName>
        <fullName evidence="3">Acyl dehydratase</fullName>
    </submittedName>
</protein>
<dbReference type="KEGG" id="orn:DV701_16710"/>
<feature type="domain" description="MaoC-like" evidence="2">
    <location>
        <begin position="12"/>
        <end position="115"/>
    </location>
</feature>
<dbReference type="SUPFAM" id="SSF54637">
    <property type="entry name" value="Thioesterase/thiol ester dehydrase-isomerase"/>
    <property type="match status" value="1"/>
</dbReference>
<evidence type="ECO:0000259" key="2">
    <source>
        <dbReference type="Pfam" id="PF01575"/>
    </source>
</evidence>
<dbReference type="PANTHER" id="PTHR43841">
    <property type="entry name" value="3-HYDROXYACYL-THIOESTER DEHYDRATASE HTDX-RELATED"/>
    <property type="match status" value="1"/>
</dbReference>
<dbReference type="PANTHER" id="PTHR43841:SF3">
    <property type="entry name" value="(3R)-HYDROXYACYL-ACP DEHYDRATASE SUBUNIT HADB"/>
    <property type="match status" value="1"/>
</dbReference>
<evidence type="ECO:0000313" key="4">
    <source>
        <dbReference type="Proteomes" id="UP000253790"/>
    </source>
</evidence>
<gene>
    <name evidence="3" type="ORF">DV701_16710</name>
</gene>
<evidence type="ECO:0000256" key="1">
    <source>
        <dbReference type="ARBA" id="ARBA00005254"/>
    </source>
</evidence>
<dbReference type="EMBL" id="CP031229">
    <property type="protein sequence ID" value="AXH97532.1"/>
    <property type="molecule type" value="Genomic_DNA"/>
</dbReference>
<dbReference type="OrthoDB" id="9800237at2"/>
<dbReference type="InterPro" id="IPR029069">
    <property type="entry name" value="HotDog_dom_sf"/>
</dbReference>
<dbReference type="AlphaFoldDB" id="A0A345NR74"/>
<dbReference type="Gene3D" id="3.10.129.10">
    <property type="entry name" value="Hotdog Thioesterase"/>
    <property type="match status" value="1"/>
</dbReference>